<dbReference type="Gene3D" id="3.40.50.300">
    <property type="entry name" value="P-loop containing nucleotide triphosphate hydrolases"/>
    <property type="match status" value="1"/>
</dbReference>
<dbReference type="Pfam" id="PF17784">
    <property type="entry name" value="Sulfotransfer_4"/>
    <property type="match status" value="1"/>
</dbReference>
<dbReference type="Proteomes" id="UP001215598">
    <property type="component" value="Unassembled WGS sequence"/>
</dbReference>
<keyword evidence="2" id="KW-1185">Reference proteome</keyword>
<sequence length="112" mass="13398">MTRNETDYVVADRRWRSSGRSIYWPPIFFSVRNPAVDGEYEEMRLGMYYEEVRKMVPQEELLEFEGRNGSERLQNGSQWEPLCGFLGKKFPEMAFPRARLEAYEFQQDLVEE</sequence>
<protein>
    <submittedName>
        <fullName evidence="1">Uncharacterized protein</fullName>
    </submittedName>
</protein>
<dbReference type="InterPro" id="IPR040632">
    <property type="entry name" value="Sulfotransfer_4"/>
</dbReference>
<reference evidence="1" key="1">
    <citation type="submission" date="2023-03" db="EMBL/GenBank/DDBJ databases">
        <title>Massive genome expansion in bonnet fungi (Mycena s.s.) driven by repeated elements and novel gene families across ecological guilds.</title>
        <authorList>
            <consortium name="Lawrence Berkeley National Laboratory"/>
            <person name="Harder C.B."/>
            <person name="Miyauchi S."/>
            <person name="Viragh M."/>
            <person name="Kuo A."/>
            <person name="Thoen E."/>
            <person name="Andreopoulos B."/>
            <person name="Lu D."/>
            <person name="Skrede I."/>
            <person name="Drula E."/>
            <person name="Henrissat B."/>
            <person name="Morin E."/>
            <person name="Kohler A."/>
            <person name="Barry K."/>
            <person name="LaButti K."/>
            <person name="Morin E."/>
            <person name="Salamov A."/>
            <person name="Lipzen A."/>
            <person name="Mereny Z."/>
            <person name="Hegedus B."/>
            <person name="Baldrian P."/>
            <person name="Stursova M."/>
            <person name="Weitz H."/>
            <person name="Taylor A."/>
            <person name="Grigoriev I.V."/>
            <person name="Nagy L.G."/>
            <person name="Martin F."/>
            <person name="Kauserud H."/>
        </authorList>
    </citation>
    <scope>NUCLEOTIDE SEQUENCE</scope>
    <source>
        <strain evidence="1">CBHHK182m</strain>
    </source>
</reference>
<dbReference type="EMBL" id="JARKIB010000005">
    <property type="protein sequence ID" value="KAJ7779900.1"/>
    <property type="molecule type" value="Genomic_DNA"/>
</dbReference>
<accession>A0AAD7K9P9</accession>
<evidence type="ECO:0000313" key="2">
    <source>
        <dbReference type="Proteomes" id="UP001215598"/>
    </source>
</evidence>
<gene>
    <name evidence="1" type="ORF">B0H16DRAFT_1683169</name>
</gene>
<evidence type="ECO:0000313" key="1">
    <source>
        <dbReference type="EMBL" id="KAJ7779900.1"/>
    </source>
</evidence>
<comment type="caution">
    <text evidence="1">The sequence shown here is derived from an EMBL/GenBank/DDBJ whole genome shotgun (WGS) entry which is preliminary data.</text>
</comment>
<dbReference type="AlphaFoldDB" id="A0AAD7K9P9"/>
<dbReference type="InterPro" id="IPR027417">
    <property type="entry name" value="P-loop_NTPase"/>
</dbReference>
<name>A0AAD7K9P9_9AGAR</name>
<proteinExistence type="predicted"/>
<organism evidence="1 2">
    <name type="scientific">Mycena metata</name>
    <dbReference type="NCBI Taxonomy" id="1033252"/>
    <lineage>
        <taxon>Eukaryota</taxon>
        <taxon>Fungi</taxon>
        <taxon>Dikarya</taxon>
        <taxon>Basidiomycota</taxon>
        <taxon>Agaricomycotina</taxon>
        <taxon>Agaricomycetes</taxon>
        <taxon>Agaricomycetidae</taxon>
        <taxon>Agaricales</taxon>
        <taxon>Marasmiineae</taxon>
        <taxon>Mycenaceae</taxon>
        <taxon>Mycena</taxon>
    </lineage>
</organism>